<proteinExistence type="predicted"/>
<evidence type="ECO:0000313" key="2">
    <source>
        <dbReference type="Proteomes" id="UP000693970"/>
    </source>
</evidence>
<organism evidence="1 2">
    <name type="scientific">Nitzschia inconspicua</name>
    <dbReference type="NCBI Taxonomy" id="303405"/>
    <lineage>
        <taxon>Eukaryota</taxon>
        <taxon>Sar</taxon>
        <taxon>Stramenopiles</taxon>
        <taxon>Ochrophyta</taxon>
        <taxon>Bacillariophyta</taxon>
        <taxon>Bacillariophyceae</taxon>
        <taxon>Bacillariophycidae</taxon>
        <taxon>Bacillariales</taxon>
        <taxon>Bacillariaceae</taxon>
        <taxon>Nitzschia</taxon>
    </lineage>
</organism>
<accession>A0A9K3LEH5</accession>
<reference evidence="1" key="1">
    <citation type="journal article" date="2021" name="Sci. Rep.">
        <title>Diploid genomic architecture of Nitzschia inconspicua, an elite biomass production diatom.</title>
        <authorList>
            <person name="Oliver A."/>
            <person name="Podell S."/>
            <person name="Pinowska A."/>
            <person name="Traller J.C."/>
            <person name="Smith S.R."/>
            <person name="McClure R."/>
            <person name="Beliaev A."/>
            <person name="Bohutskyi P."/>
            <person name="Hill E.A."/>
            <person name="Rabines A."/>
            <person name="Zheng H."/>
            <person name="Allen L.Z."/>
            <person name="Kuo A."/>
            <person name="Grigoriev I.V."/>
            <person name="Allen A.E."/>
            <person name="Hazlebeck D."/>
            <person name="Allen E.E."/>
        </authorList>
    </citation>
    <scope>NUCLEOTIDE SEQUENCE</scope>
    <source>
        <strain evidence="1">Hildebrandi</strain>
    </source>
</reference>
<dbReference type="Pfam" id="PF07386">
    <property type="entry name" value="DUF1499"/>
    <property type="match status" value="1"/>
</dbReference>
<evidence type="ECO:0000313" key="1">
    <source>
        <dbReference type="EMBL" id="KAG7360360.1"/>
    </source>
</evidence>
<dbReference type="OrthoDB" id="41501at2759"/>
<gene>
    <name evidence="1" type="ORF">IV203_035459</name>
</gene>
<dbReference type="InterPro" id="IPR010865">
    <property type="entry name" value="DUF1499"/>
</dbReference>
<dbReference type="Proteomes" id="UP000693970">
    <property type="component" value="Unassembled WGS sequence"/>
</dbReference>
<dbReference type="PANTHER" id="PTHR34801">
    <property type="entry name" value="EXPRESSED PROTEIN"/>
    <property type="match status" value="1"/>
</dbReference>
<name>A0A9K3LEH5_9STRA</name>
<comment type="caution">
    <text evidence="1">The sequence shown here is derived from an EMBL/GenBank/DDBJ whole genome shotgun (WGS) entry which is preliminary data.</text>
</comment>
<sequence length="286" mass="31659">MARRVSEKAITSPSIMMYLQIGSVLLTMMSLLGGHVTEGMVSSANGNKDSRFQNKAMVIDCLVTRQQLFQKTAASVISTGVFTMVSPMNSASAFENRVSDQYMDRPKQRGSKPKDLGVGKRIDLSGNDYVGLKPCGRAPNCFVSSTNEVGEPDDFDLDHSIPFWKWPSSMNEQQAFDDVLTTLKSYPPGQSNIDGGGFQIVTIDPKAGYIYVQYESLKNGYIDDAEFAFLKGALQVRSSSRLGYLDFGVNAKRLNFIAKALREKGWNAPGVDYKTHQNYVIQNELE</sequence>
<reference evidence="1" key="2">
    <citation type="submission" date="2021-04" db="EMBL/GenBank/DDBJ databases">
        <authorList>
            <person name="Podell S."/>
        </authorList>
    </citation>
    <scope>NUCLEOTIDE SEQUENCE</scope>
    <source>
        <strain evidence="1">Hildebrandi</strain>
    </source>
</reference>
<dbReference type="EMBL" id="JAGRRH010000013">
    <property type="protein sequence ID" value="KAG7360360.1"/>
    <property type="molecule type" value="Genomic_DNA"/>
</dbReference>
<dbReference type="PANTHER" id="PTHR34801:SF6">
    <property type="entry name" value="SLL1620 PROTEIN"/>
    <property type="match status" value="1"/>
</dbReference>
<dbReference type="AlphaFoldDB" id="A0A9K3LEH5"/>
<protein>
    <submittedName>
        <fullName evidence="1">DUF1499 domain containing protein</fullName>
    </submittedName>
</protein>
<keyword evidence="2" id="KW-1185">Reference proteome</keyword>